<gene>
    <name evidence="1" type="ORF">CI610_02942</name>
</gene>
<dbReference type="EMBL" id="NSIT01000257">
    <property type="protein sequence ID" value="PJE78127.1"/>
    <property type="molecule type" value="Genomic_DNA"/>
</dbReference>
<reference evidence="1" key="1">
    <citation type="journal article" date="2017" name="Appl. Environ. Microbiol.">
        <title>Molecular characterization of an Endozoicomonas-like organism causing infection in king scallop Pecten maximus L.</title>
        <authorList>
            <person name="Cano I."/>
            <person name="van Aerle R."/>
            <person name="Ross S."/>
            <person name="Verner-Jeffreys D.W."/>
            <person name="Paley R.K."/>
            <person name="Rimmer G."/>
            <person name="Ryder D."/>
            <person name="Hooper P."/>
            <person name="Stone D."/>
            <person name="Feist S.W."/>
        </authorList>
    </citation>
    <scope>NUCLEOTIDE SEQUENCE</scope>
</reference>
<organism evidence="1">
    <name type="scientific">invertebrate metagenome</name>
    <dbReference type="NCBI Taxonomy" id="1711999"/>
    <lineage>
        <taxon>unclassified sequences</taxon>
        <taxon>metagenomes</taxon>
        <taxon>organismal metagenomes</taxon>
    </lineage>
</organism>
<proteinExistence type="predicted"/>
<name>A0A2H9T4J9_9ZZZZ</name>
<protein>
    <submittedName>
        <fullName evidence="1">Uncharacterized protein</fullName>
    </submittedName>
</protein>
<dbReference type="AlphaFoldDB" id="A0A2H9T4J9"/>
<sequence>MNQVSAVALFHSYGMGTGQKAVLSSFLEYLGRSDLGQNFCAPRVGYGEHGNVLNPVTILIVDNEPRVHGSIITILI</sequence>
<evidence type="ECO:0000313" key="1">
    <source>
        <dbReference type="EMBL" id="PJE78127.1"/>
    </source>
</evidence>
<accession>A0A2H9T4J9</accession>
<comment type="caution">
    <text evidence="1">The sequence shown here is derived from an EMBL/GenBank/DDBJ whole genome shotgun (WGS) entry which is preliminary data.</text>
</comment>